<dbReference type="SUPFAM" id="SSF47384">
    <property type="entry name" value="Homodimeric domain of signal transducing histidine kinase"/>
    <property type="match status" value="1"/>
</dbReference>
<proteinExistence type="predicted"/>
<protein>
    <recommendedName>
        <fullName evidence="2">histidine kinase</fullName>
        <ecNumber evidence="2">2.7.13.3</ecNumber>
    </recommendedName>
</protein>
<dbReference type="SUPFAM" id="SSF55785">
    <property type="entry name" value="PYP-like sensor domain (PAS domain)"/>
    <property type="match status" value="1"/>
</dbReference>
<dbReference type="PRINTS" id="PR00344">
    <property type="entry name" value="BCTRLSENSOR"/>
</dbReference>
<dbReference type="NCBIfam" id="TIGR00229">
    <property type="entry name" value="sensory_box"/>
    <property type="match status" value="1"/>
</dbReference>
<evidence type="ECO:0000256" key="5">
    <source>
        <dbReference type="ARBA" id="ARBA00022777"/>
    </source>
</evidence>
<dbReference type="SMART" id="SM00091">
    <property type="entry name" value="PAS"/>
    <property type="match status" value="1"/>
</dbReference>
<evidence type="ECO:0000259" key="8">
    <source>
        <dbReference type="PROSITE" id="PS50110"/>
    </source>
</evidence>
<dbReference type="FunFam" id="3.30.565.10:FF:000049">
    <property type="entry name" value="Two-component sensor histidine kinase"/>
    <property type="match status" value="1"/>
</dbReference>
<dbReference type="Pfam" id="PF00072">
    <property type="entry name" value="Response_reg"/>
    <property type="match status" value="1"/>
</dbReference>
<dbReference type="EC" id="2.7.13.3" evidence="2"/>
<dbReference type="Pfam" id="PF00512">
    <property type="entry name" value="HisKA"/>
    <property type="match status" value="1"/>
</dbReference>
<evidence type="ECO:0000256" key="6">
    <source>
        <dbReference type="PROSITE-ProRule" id="PRU00169"/>
    </source>
</evidence>
<feature type="domain" description="PAS" evidence="9">
    <location>
        <begin position="20"/>
        <end position="92"/>
    </location>
</feature>
<dbReference type="InterPro" id="IPR000014">
    <property type="entry name" value="PAS"/>
</dbReference>
<evidence type="ECO:0000259" key="7">
    <source>
        <dbReference type="PROSITE" id="PS50109"/>
    </source>
</evidence>
<dbReference type="AlphaFoldDB" id="A0A1H6HHP6"/>
<dbReference type="InterPro" id="IPR004358">
    <property type="entry name" value="Sig_transdc_His_kin-like_C"/>
</dbReference>
<dbReference type="InterPro" id="IPR003661">
    <property type="entry name" value="HisK_dim/P_dom"/>
</dbReference>
<evidence type="ECO:0000256" key="3">
    <source>
        <dbReference type="ARBA" id="ARBA00022553"/>
    </source>
</evidence>
<evidence type="ECO:0000256" key="2">
    <source>
        <dbReference type="ARBA" id="ARBA00012438"/>
    </source>
</evidence>
<keyword evidence="3 6" id="KW-0597">Phosphoprotein</keyword>
<dbReference type="PROSITE" id="PS50110">
    <property type="entry name" value="RESPONSE_REGULATORY"/>
    <property type="match status" value="1"/>
</dbReference>
<dbReference type="InterPro" id="IPR005467">
    <property type="entry name" value="His_kinase_dom"/>
</dbReference>
<feature type="domain" description="Response regulatory" evidence="8">
    <location>
        <begin position="398"/>
        <end position="515"/>
    </location>
</feature>
<dbReference type="InterPro" id="IPR035965">
    <property type="entry name" value="PAS-like_dom_sf"/>
</dbReference>
<dbReference type="GO" id="GO:0006355">
    <property type="term" value="P:regulation of DNA-templated transcription"/>
    <property type="evidence" value="ECO:0007669"/>
    <property type="project" value="InterPro"/>
</dbReference>
<evidence type="ECO:0000313" key="11">
    <source>
        <dbReference type="Proteomes" id="UP000182983"/>
    </source>
</evidence>
<name>A0A1H6HHP6_MAGFU</name>
<evidence type="ECO:0000313" key="10">
    <source>
        <dbReference type="EMBL" id="SEH34976.1"/>
    </source>
</evidence>
<dbReference type="PROSITE" id="PS50109">
    <property type="entry name" value="HIS_KIN"/>
    <property type="match status" value="1"/>
</dbReference>
<dbReference type="Gene3D" id="3.40.50.2300">
    <property type="match status" value="1"/>
</dbReference>
<dbReference type="PANTHER" id="PTHR43047">
    <property type="entry name" value="TWO-COMPONENT HISTIDINE PROTEIN KINASE"/>
    <property type="match status" value="1"/>
</dbReference>
<dbReference type="EMBL" id="FNWO01000006">
    <property type="protein sequence ID" value="SEH34976.1"/>
    <property type="molecule type" value="Genomic_DNA"/>
</dbReference>
<dbReference type="Proteomes" id="UP000182983">
    <property type="component" value="Unassembled WGS sequence"/>
</dbReference>
<dbReference type="InterPro" id="IPR036890">
    <property type="entry name" value="HATPase_C_sf"/>
</dbReference>
<feature type="modified residue" description="4-aspartylphosphate" evidence="6">
    <location>
        <position position="449"/>
    </location>
</feature>
<keyword evidence="5" id="KW-0418">Kinase</keyword>
<gene>
    <name evidence="10" type="ORF">SAMN04244559_01684</name>
</gene>
<dbReference type="SUPFAM" id="SSF52172">
    <property type="entry name" value="CheY-like"/>
    <property type="match status" value="1"/>
</dbReference>
<dbReference type="RefSeq" id="WP_211656745.1">
    <property type="nucleotide sequence ID" value="NZ_FNWO01000006.1"/>
</dbReference>
<dbReference type="SMART" id="SM00448">
    <property type="entry name" value="REC"/>
    <property type="match status" value="1"/>
</dbReference>
<dbReference type="SMART" id="SM00387">
    <property type="entry name" value="HATPase_c"/>
    <property type="match status" value="1"/>
</dbReference>
<dbReference type="Gene3D" id="1.10.287.130">
    <property type="match status" value="1"/>
</dbReference>
<keyword evidence="11" id="KW-1185">Reference proteome</keyword>
<dbReference type="GO" id="GO:0000155">
    <property type="term" value="F:phosphorelay sensor kinase activity"/>
    <property type="evidence" value="ECO:0007669"/>
    <property type="project" value="InterPro"/>
</dbReference>
<dbReference type="CDD" id="cd00082">
    <property type="entry name" value="HisKA"/>
    <property type="match status" value="1"/>
</dbReference>
<dbReference type="InterPro" id="IPR003594">
    <property type="entry name" value="HATPase_dom"/>
</dbReference>
<dbReference type="InterPro" id="IPR001789">
    <property type="entry name" value="Sig_transdc_resp-reg_receiver"/>
</dbReference>
<dbReference type="GO" id="GO:0009927">
    <property type="term" value="F:histidine phosphotransfer kinase activity"/>
    <property type="evidence" value="ECO:0007669"/>
    <property type="project" value="TreeGrafter"/>
</dbReference>
<evidence type="ECO:0000259" key="9">
    <source>
        <dbReference type="PROSITE" id="PS50112"/>
    </source>
</evidence>
<comment type="catalytic activity">
    <reaction evidence="1">
        <text>ATP + protein L-histidine = ADP + protein N-phospho-L-histidine.</text>
        <dbReference type="EC" id="2.7.13.3"/>
    </reaction>
</comment>
<dbReference type="SMART" id="SM00388">
    <property type="entry name" value="HisKA"/>
    <property type="match status" value="1"/>
</dbReference>
<evidence type="ECO:0000256" key="4">
    <source>
        <dbReference type="ARBA" id="ARBA00022679"/>
    </source>
</evidence>
<dbReference type="Pfam" id="PF02518">
    <property type="entry name" value="HATPase_c"/>
    <property type="match status" value="1"/>
</dbReference>
<dbReference type="InterPro" id="IPR011006">
    <property type="entry name" value="CheY-like_superfamily"/>
</dbReference>
<dbReference type="InterPro" id="IPR036097">
    <property type="entry name" value="HisK_dim/P_sf"/>
</dbReference>
<dbReference type="SUPFAM" id="SSF55874">
    <property type="entry name" value="ATPase domain of HSP90 chaperone/DNA topoisomerase II/histidine kinase"/>
    <property type="match status" value="1"/>
</dbReference>
<reference evidence="11" key="1">
    <citation type="submission" date="2016-10" db="EMBL/GenBank/DDBJ databases">
        <authorList>
            <person name="Varghese N."/>
            <person name="Submissions S."/>
        </authorList>
    </citation>
    <scope>NUCLEOTIDE SEQUENCE [LARGE SCALE GENOMIC DNA]</scope>
    <source>
        <strain evidence="11">DSM 13234</strain>
    </source>
</reference>
<feature type="domain" description="Histidine kinase" evidence="7">
    <location>
        <begin position="165"/>
        <end position="379"/>
    </location>
</feature>
<dbReference type="Pfam" id="PF00989">
    <property type="entry name" value="PAS"/>
    <property type="match status" value="1"/>
</dbReference>
<evidence type="ECO:0000256" key="1">
    <source>
        <dbReference type="ARBA" id="ARBA00000085"/>
    </source>
</evidence>
<dbReference type="Gene3D" id="3.30.450.20">
    <property type="entry name" value="PAS domain"/>
    <property type="match status" value="1"/>
</dbReference>
<dbReference type="PROSITE" id="PS50112">
    <property type="entry name" value="PAS"/>
    <property type="match status" value="1"/>
</dbReference>
<dbReference type="CDD" id="cd00130">
    <property type="entry name" value="PAS"/>
    <property type="match status" value="1"/>
</dbReference>
<dbReference type="InterPro" id="IPR013767">
    <property type="entry name" value="PAS_fold"/>
</dbReference>
<dbReference type="GO" id="GO:0005886">
    <property type="term" value="C:plasma membrane"/>
    <property type="evidence" value="ECO:0007669"/>
    <property type="project" value="TreeGrafter"/>
</dbReference>
<sequence>MSKVTAPLSSRHKEPSQAVDEARFRTLFEETTAMAIQGYLPDGTVVYWNRASELLYGYSADEALGGNLIDLIIPEAMRQEVEAAVRSMFETGQAIPPGRLDLRHKSGRRVPVYSSHTIVDLPGQLPVMFCMDADMSALDLCESKIWAAKLEADRANLAKSKFLAAASHDLRQPVQTLLLLLASLHHQFDDRPKASKALEMMRVAVDGLNGLLTGILDISRLDAGVVAPTMDSIDLGILIGRLADEYAVAAADKGLRLRAMPRPLRARTDATLLERALRNLIENALRYTPSGGILIGLRRHGERVSIDVVDTGIGIPEDTQSAIFEEFYQVNNPGRDRGQGLGLGLAIVTRLVGLLGAEVRVTSRLGHGSRFSLLLPLDHRDHATQSAPTVADTGSGGRVLLIEDDTPLRDSIAILLEDWGYASLTAASGEEALDLASQEGWQFDAVIADHRLGAGLTGTATATEIGRRAGRPFPTLVLTGDTAKERIAEVHASGFVMLHKPVGAEDLRSRLAQLIRGTPGPA</sequence>
<dbReference type="Gene3D" id="3.30.565.10">
    <property type="entry name" value="Histidine kinase-like ATPase, C-terminal domain"/>
    <property type="match status" value="1"/>
</dbReference>
<keyword evidence="4" id="KW-0808">Transferase</keyword>
<organism evidence="10 11">
    <name type="scientific">Magnetospirillum fulvum</name>
    <name type="common">Rhodospirillum fulvum</name>
    <dbReference type="NCBI Taxonomy" id="1082"/>
    <lineage>
        <taxon>Bacteria</taxon>
        <taxon>Pseudomonadati</taxon>
        <taxon>Pseudomonadota</taxon>
        <taxon>Alphaproteobacteria</taxon>
        <taxon>Rhodospirillales</taxon>
        <taxon>Rhodospirillaceae</taxon>
        <taxon>Magnetospirillum</taxon>
    </lineage>
</organism>
<dbReference type="PANTHER" id="PTHR43047:SF72">
    <property type="entry name" value="OSMOSENSING HISTIDINE PROTEIN KINASE SLN1"/>
    <property type="match status" value="1"/>
</dbReference>
<accession>A0A1H6HHP6</accession>